<proteinExistence type="inferred from homology"/>
<dbReference type="AlphaFoldDB" id="A0AAJ7L7A3"/>
<protein>
    <submittedName>
        <fullName evidence="4">Serine/threonine-protein phosphatase 4 regulatory subunit 2</fullName>
    </submittedName>
</protein>
<dbReference type="CTD" id="31979"/>
<evidence type="ECO:0000313" key="3">
    <source>
        <dbReference type="Proteomes" id="UP000694867"/>
    </source>
</evidence>
<feature type="compositionally biased region" description="Low complexity" evidence="2">
    <location>
        <begin position="267"/>
        <end position="283"/>
    </location>
</feature>
<reference evidence="4" key="1">
    <citation type="submission" date="2025-08" db="UniProtKB">
        <authorList>
            <consortium name="RefSeq"/>
        </authorList>
    </citation>
    <scope>IDENTIFICATION</scope>
</reference>
<accession>A0AAJ7L7A3</accession>
<dbReference type="GO" id="GO:0005737">
    <property type="term" value="C:cytoplasm"/>
    <property type="evidence" value="ECO:0007669"/>
    <property type="project" value="TreeGrafter"/>
</dbReference>
<feature type="compositionally biased region" description="Basic and acidic residues" evidence="2">
    <location>
        <begin position="309"/>
        <end position="319"/>
    </location>
</feature>
<organism evidence="3 4">
    <name type="scientific">Galendromus occidentalis</name>
    <name type="common">western predatory mite</name>
    <dbReference type="NCBI Taxonomy" id="34638"/>
    <lineage>
        <taxon>Eukaryota</taxon>
        <taxon>Metazoa</taxon>
        <taxon>Ecdysozoa</taxon>
        <taxon>Arthropoda</taxon>
        <taxon>Chelicerata</taxon>
        <taxon>Arachnida</taxon>
        <taxon>Acari</taxon>
        <taxon>Parasitiformes</taxon>
        <taxon>Mesostigmata</taxon>
        <taxon>Gamasina</taxon>
        <taxon>Phytoseioidea</taxon>
        <taxon>Phytoseiidae</taxon>
        <taxon>Typhlodrominae</taxon>
        <taxon>Galendromus</taxon>
    </lineage>
</organism>
<evidence type="ECO:0000256" key="2">
    <source>
        <dbReference type="SAM" id="MobiDB-lite"/>
    </source>
</evidence>
<feature type="compositionally biased region" description="Basic and acidic residues" evidence="2">
    <location>
        <begin position="157"/>
        <end position="167"/>
    </location>
</feature>
<dbReference type="GO" id="GO:0019888">
    <property type="term" value="F:protein phosphatase regulator activity"/>
    <property type="evidence" value="ECO:0007669"/>
    <property type="project" value="InterPro"/>
</dbReference>
<feature type="region of interest" description="Disordered" evidence="2">
    <location>
        <begin position="136"/>
        <end position="181"/>
    </location>
</feature>
<dbReference type="GO" id="GO:0005634">
    <property type="term" value="C:nucleus"/>
    <property type="evidence" value="ECO:0007669"/>
    <property type="project" value="TreeGrafter"/>
</dbReference>
<evidence type="ECO:0000256" key="1">
    <source>
        <dbReference type="ARBA" id="ARBA00009207"/>
    </source>
</evidence>
<dbReference type="RefSeq" id="XP_018496650.1">
    <property type="nucleotide sequence ID" value="XM_018641134.1"/>
</dbReference>
<dbReference type="Proteomes" id="UP000694867">
    <property type="component" value="Unplaced"/>
</dbReference>
<dbReference type="Pfam" id="PF09184">
    <property type="entry name" value="PPP4R2"/>
    <property type="match status" value="1"/>
</dbReference>
<keyword evidence="3" id="KW-1185">Reference proteome</keyword>
<sequence length="365" mass="40706">MENVCKEDVLQALNEFDVKSDIPIPSLLEEYLHFVASTGDTVFPWTIIKVLMRRKIEQVLCDFLITSSPDSVPTSPNVDSFKYALMKEKILEALEYFNQAPFTIQRLCEVMVDPKRYYKRIDKLMRAIEKNLLVTTTTEPRRPSSPSPHLSGVVNGFEDRTNGHHSEEQDEEQMDTSGPPAPCQPVVVGNFDECSMAVRATEEDEEGIEDIEVDQAPDAIPSHTPTQNFDIAMAEVQQGGSSQENLLQIQLQMREQQQQREQQILVGAGEQAAAEDTSSSQSSEKSESEETDASTRSAEDSCSNDATSDLEHGDARESPLEPDAEQQVRAHIGLGVHLAEAFLSQSRNWRPGTGIEWILSLVSDH</sequence>
<evidence type="ECO:0000313" key="4">
    <source>
        <dbReference type="RefSeq" id="XP_018496650.1"/>
    </source>
</evidence>
<name>A0AAJ7L7A3_9ACAR</name>
<comment type="similarity">
    <text evidence="1">Belongs to the PPP4R2 family.</text>
</comment>
<dbReference type="GeneID" id="100900898"/>
<dbReference type="PANTHER" id="PTHR16487:SF0">
    <property type="entry name" value="PROTEIN PHOSPHATASE 4 REGULATORY SUBUNIT 2-RELATED"/>
    <property type="match status" value="1"/>
</dbReference>
<dbReference type="GO" id="GO:0030289">
    <property type="term" value="C:protein phosphatase 4 complex"/>
    <property type="evidence" value="ECO:0007669"/>
    <property type="project" value="InterPro"/>
</dbReference>
<dbReference type="KEGG" id="goe:100900898"/>
<gene>
    <name evidence="4" type="primary">LOC100900898</name>
</gene>
<dbReference type="PANTHER" id="PTHR16487">
    <property type="entry name" value="PPP4R2-RELATED PROTEIN"/>
    <property type="match status" value="1"/>
</dbReference>
<dbReference type="InterPro" id="IPR015267">
    <property type="entry name" value="PPP4R2"/>
</dbReference>
<feature type="region of interest" description="Disordered" evidence="2">
    <location>
        <begin position="267"/>
        <end position="326"/>
    </location>
</feature>